<dbReference type="Proteomes" id="UP000278398">
    <property type="component" value="Unassembled WGS sequence"/>
</dbReference>
<keyword evidence="2 5" id="KW-0503">Monooxygenase</keyword>
<dbReference type="PANTHER" id="PTHR13789:SF309">
    <property type="entry name" value="PUTATIVE (AFU_ORTHOLOGUE AFUA_6G14510)-RELATED"/>
    <property type="match status" value="1"/>
</dbReference>
<dbReference type="InterPro" id="IPR002938">
    <property type="entry name" value="FAD-bd"/>
</dbReference>
<dbReference type="AlphaFoldDB" id="A0A429YS98"/>
<dbReference type="OrthoDB" id="5499180at2"/>
<evidence type="ECO:0000313" key="5">
    <source>
        <dbReference type="EMBL" id="RST84336.1"/>
    </source>
</evidence>
<name>A0A429YS98_9HYPH</name>
<dbReference type="SUPFAM" id="SSF51905">
    <property type="entry name" value="FAD/NAD(P)-binding domain"/>
    <property type="match status" value="1"/>
</dbReference>
<evidence type="ECO:0000256" key="2">
    <source>
        <dbReference type="ARBA" id="ARBA00023033"/>
    </source>
</evidence>
<dbReference type="Pfam" id="PF01494">
    <property type="entry name" value="FAD_binding_3"/>
    <property type="match status" value="1"/>
</dbReference>
<feature type="domain" description="FAD-binding" evidence="4">
    <location>
        <begin position="25"/>
        <end position="357"/>
    </location>
</feature>
<dbReference type="InterPro" id="IPR050493">
    <property type="entry name" value="FAD-dep_Monooxygenase_BioMet"/>
</dbReference>
<keyword evidence="3" id="KW-1133">Transmembrane helix</keyword>
<gene>
    <name evidence="5" type="ORF">EJC49_21565</name>
</gene>
<organism evidence="5 6">
    <name type="scientific">Aquibium carbonis</name>
    <dbReference type="NCBI Taxonomy" id="2495581"/>
    <lineage>
        <taxon>Bacteria</taxon>
        <taxon>Pseudomonadati</taxon>
        <taxon>Pseudomonadota</taxon>
        <taxon>Alphaproteobacteria</taxon>
        <taxon>Hyphomicrobiales</taxon>
        <taxon>Phyllobacteriaceae</taxon>
        <taxon>Aquibium</taxon>
    </lineage>
</organism>
<proteinExistence type="predicted"/>
<dbReference type="GO" id="GO:0004497">
    <property type="term" value="F:monooxygenase activity"/>
    <property type="evidence" value="ECO:0007669"/>
    <property type="project" value="UniProtKB-KW"/>
</dbReference>
<dbReference type="InterPro" id="IPR036188">
    <property type="entry name" value="FAD/NAD-bd_sf"/>
</dbReference>
<reference evidence="5 6" key="1">
    <citation type="submission" date="2018-12" db="EMBL/GenBank/DDBJ databases">
        <title>Mesorhizobium carbonis sp. nov., isolated from coal mine water.</title>
        <authorList>
            <person name="Xin W."/>
            <person name="Xu Z."/>
            <person name="Xiang F."/>
            <person name="Zhang J."/>
            <person name="Xi L."/>
            <person name="Liu J."/>
        </authorList>
    </citation>
    <scope>NUCLEOTIDE SEQUENCE [LARGE SCALE GENOMIC DNA]</scope>
    <source>
        <strain evidence="5 6">B2.3</strain>
    </source>
</reference>
<keyword evidence="3" id="KW-0472">Membrane</keyword>
<dbReference type="Gene3D" id="3.50.50.60">
    <property type="entry name" value="FAD/NAD(P)-binding domain"/>
    <property type="match status" value="1"/>
</dbReference>
<dbReference type="RefSeq" id="WP_126701991.1">
    <property type="nucleotide sequence ID" value="NZ_RWKW01000097.1"/>
</dbReference>
<dbReference type="PANTHER" id="PTHR13789">
    <property type="entry name" value="MONOOXYGENASE"/>
    <property type="match status" value="1"/>
</dbReference>
<evidence type="ECO:0000256" key="1">
    <source>
        <dbReference type="ARBA" id="ARBA00023002"/>
    </source>
</evidence>
<evidence type="ECO:0000256" key="3">
    <source>
        <dbReference type="SAM" id="Phobius"/>
    </source>
</evidence>
<evidence type="ECO:0000259" key="4">
    <source>
        <dbReference type="Pfam" id="PF01494"/>
    </source>
</evidence>
<dbReference type="EMBL" id="RWKW01000097">
    <property type="protein sequence ID" value="RST84336.1"/>
    <property type="molecule type" value="Genomic_DNA"/>
</dbReference>
<keyword evidence="3" id="KW-0812">Transmembrane</keyword>
<keyword evidence="6" id="KW-1185">Reference proteome</keyword>
<evidence type="ECO:0000313" key="6">
    <source>
        <dbReference type="Proteomes" id="UP000278398"/>
    </source>
</evidence>
<keyword evidence="1" id="KW-0560">Oxidoreductase</keyword>
<accession>A0A429YS98</accession>
<dbReference type="GO" id="GO:0071949">
    <property type="term" value="F:FAD binding"/>
    <property type="evidence" value="ECO:0007669"/>
    <property type="project" value="InterPro"/>
</dbReference>
<sequence length="443" mass="47189">MRRWSRRGHGSTRPTPDGPILPPLDIAICGAGPAGLAAALFLHRAGHRVTVFERFETARPLGSGLILQPTGLTVLGALGLLPAMLELGSRIERLHGADAATGRTVLDVRYASGRNGRFGLAVHRAALFGVLHRAVEAAGLSIETGRDVDALDETGRKPRLVYAGGTRTVSFDLVVDASGARSRLKRHVAVASEPRALAYGAFWASLAWRGGFDPHALSQRYRQASVMIGVMPIGRVAVGETDQAAFFWSLKPDDAAAVQARGLDAWKDRVRSLWPETEACLGQIDGFEQLTLARYGHHTLHRPAGRRLAVIGDAAHSTSPQLGQGANMALLDAAALAHALASTDDIADALARYCQARRLHVRLFQALSLAFTPFYQSDSRLVPLLRDTLVSSVARVPPAPAILAALVSGMLADPLRRIGLAEPDWSVVAAATAAPAPDRPARP</sequence>
<feature type="transmembrane region" description="Helical" evidence="3">
    <location>
        <begin position="63"/>
        <end position="85"/>
    </location>
</feature>
<comment type="caution">
    <text evidence="5">The sequence shown here is derived from an EMBL/GenBank/DDBJ whole genome shotgun (WGS) entry which is preliminary data.</text>
</comment>
<feature type="transmembrane region" description="Helical" evidence="3">
    <location>
        <begin position="20"/>
        <end position="42"/>
    </location>
</feature>
<protein>
    <submittedName>
        <fullName evidence="5">FAD-dependent monooxygenase</fullName>
    </submittedName>
</protein>
<dbReference type="PRINTS" id="PR00420">
    <property type="entry name" value="RNGMNOXGNASE"/>
</dbReference>